<dbReference type="AlphaFoldDB" id="A0A5J5EI58"/>
<dbReference type="InParanoid" id="A0A5J5EI58"/>
<name>A0A5J5EI58_9PEZI</name>
<dbReference type="PANTHER" id="PTHR34213:SF2">
    <property type="entry name" value="NUCLEAR TRANSPORT FACTOR 2 (NTF2) FAMILY PROTEIN"/>
    <property type="match status" value="1"/>
</dbReference>
<gene>
    <name evidence="1" type="ORF">FN846DRAFT_763780</name>
</gene>
<dbReference type="OrthoDB" id="2400485at2759"/>
<feature type="non-terminal residue" evidence="1">
    <location>
        <position position="165"/>
    </location>
</feature>
<dbReference type="PANTHER" id="PTHR34213">
    <property type="entry name" value="NUCLEAR TRANSPORT FACTOR 2 (NTF2) FAMILY PROTEIN"/>
    <property type="match status" value="1"/>
</dbReference>
<sequence length="165" mass="18607">TGQVESVEIQVAPGLELKGHQRQIVAAVLDLLQGKVTRQKMSRNFWALDAVFEDKMKKAVGIDEVDAQWWGLKAMMRDIDMISHKVTAVEPKRVELEVENRYVLRHTPASMGTVVKSVVVIETDEEGKIKKVLDKQDGKLPQGKLSEYFRRATAISRAKLVDIPK</sequence>
<dbReference type="InterPro" id="IPR032710">
    <property type="entry name" value="NTF2-like_dom_sf"/>
</dbReference>
<accession>A0A5J5EI58</accession>
<reference evidence="1 2" key="1">
    <citation type="submission" date="2019-09" db="EMBL/GenBank/DDBJ databases">
        <title>Draft genome of the ectomycorrhizal ascomycete Sphaerosporella brunnea.</title>
        <authorList>
            <consortium name="DOE Joint Genome Institute"/>
            <person name="Benucci G.M."/>
            <person name="Marozzi G."/>
            <person name="Antonielli L."/>
            <person name="Sanchez S."/>
            <person name="Marco P."/>
            <person name="Wang X."/>
            <person name="Falini L.B."/>
            <person name="Barry K."/>
            <person name="Haridas S."/>
            <person name="Lipzen A."/>
            <person name="Labutti K."/>
            <person name="Grigoriev I.V."/>
            <person name="Murat C."/>
            <person name="Martin F."/>
            <person name="Albertini E."/>
            <person name="Donnini D."/>
            <person name="Bonito G."/>
        </authorList>
    </citation>
    <scope>NUCLEOTIDE SEQUENCE [LARGE SCALE GENOMIC DNA]</scope>
    <source>
        <strain evidence="1 2">Sb_GMNB300</strain>
    </source>
</reference>
<comment type="caution">
    <text evidence="1">The sequence shown here is derived from an EMBL/GenBank/DDBJ whole genome shotgun (WGS) entry which is preliminary data.</text>
</comment>
<evidence type="ECO:0000313" key="1">
    <source>
        <dbReference type="EMBL" id="KAA8894348.1"/>
    </source>
</evidence>
<keyword evidence="2" id="KW-1185">Reference proteome</keyword>
<protein>
    <submittedName>
        <fullName evidence="1">Uncharacterized protein</fullName>
    </submittedName>
</protein>
<evidence type="ECO:0000313" key="2">
    <source>
        <dbReference type="Proteomes" id="UP000326924"/>
    </source>
</evidence>
<proteinExistence type="predicted"/>
<organism evidence="1 2">
    <name type="scientific">Sphaerosporella brunnea</name>
    <dbReference type="NCBI Taxonomy" id="1250544"/>
    <lineage>
        <taxon>Eukaryota</taxon>
        <taxon>Fungi</taxon>
        <taxon>Dikarya</taxon>
        <taxon>Ascomycota</taxon>
        <taxon>Pezizomycotina</taxon>
        <taxon>Pezizomycetes</taxon>
        <taxon>Pezizales</taxon>
        <taxon>Pyronemataceae</taxon>
        <taxon>Sphaerosporella</taxon>
    </lineage>
</organism>
<dbReference type="EMBL" id="VXIS01000347">
    <property type="protein sequence ID" value="KAA8894348.1"/>
    <property type="molecule type" value="Genomic_DNA"/>
</dbReference>
<dbReference type="Proteomes" id="UP000326924">
    <property type="component" value="Unassembled WGS sequence"/>
</dbReference>
<dbReference type="SUPFAM" id="SSF54427">
    <property type="entry name" value="NTF2-like"/>
    <property type="match status" value="1"/>
</dbReference>
<feature type="non-terminal residue" evidence="1">
    <location>
        <position position="1"/>
    </location>
</feature>
<dbReference type="Gene3D" id="3.10.450.50">
    <property type="match status" value="1"/>
</dbReference>